<evidence type="ECO:0000256" key="3">
    <source>
        <dbReference type="ARBA" id="ARBA00023015"/>
    </source>
</evidence>
<dbReference type="GO" id="GO:0003677">
    <property type="term" value="F:DNA binding"/>
    <property type="evidence" value="ECO:0007669"/>
    <property type="project" value="UniProtKB-KW"/>
</dbReference>
<evidence type="ECO:0000256" key="5">
    <source>
        <dbReference type="ARBA" id="ARBA00023163"/>
    </source>
</evidence>
<accession>A0A178YR14</accession>
<dbReference type="Pfam" id="PF00126">
    <property type="entry name" value="HTH_1"/>
    <property type="match status" value="1"/>
</dbReference>
<dbReference type="InterPro" id="IPR036390">
    <property type="entry name" value="WH_DNA-bd_sf"/>
</dbReference>
<dbReference type="SUPFAM" id="SSF53850">
    <property type="entry name" value="Periplasmic binding protein-like II"/>
    <property type="match status" value="1"/>
</dbReference>
<evidence type="ECO:0000313" key="8">
    <source>
        <dbReference type="Proteomes" id="UP000078507"/>
    </source>
</evidence>
<dbReference type="PANTHER" id="PTHR30118:SF15">
    <property type="entry name" value="TRANSCRIPTIONAL REGULATORY PROTEIN"/>
    <property type="match status" value="1"/>
</dbReference>
<protein>
    <recommendedName>
        <fullName evidence="6">HTH lysR-type domain-containing protein</fullName>
    </recommendedName>
</protein>
<sequence>MDFRSIDLNLLLVLDAMFRLRSATHVARELMISQPTVSFSLRKLREYYNDELFIRTANGMQPTPRMSELADPVARMISLLNKEILKTQTFDPARSGRCFVVNMSDIGEIAFGPKLLERLRAFAPGTRIEIKTLGPDALTEALSLHKVDLAIGYEPELAGANIMVQSLFEHPFVCLVRAEHPAIQTELTFDLYRNADHIALVGEGHAQKHFEMMIRKTGIERKIAFQTPYFMNVPFLIRETDLVATVPKAIPYMFREMGGLRVFEPPIELPLIPVKQYWHRSLQNDPAQIWLRRTVGELFLNRDPSLSLPLNSLFAAEQRRKKRY</sequence>
<feature type="domain" description="HTH lysR-type" evidence="6">
    <location>
        <begin position="6"/>
        <end position="63"/>
    </location>
</feature>
<dbReference type="Pfam" id="PF03466">
    <property type="entry name" value="LysR_substrate"/>
    <property type="match status" value="1"/>
</dbReference>
<proteinExistence type="inferred from homology"/>
<gene>
    <name evidence="7" type="ORF">ATB98_03270</name>
</gene>
<comment type="similarity">
    <text evidence="1">Belongs to the LysR transcriptional regulatory family.</text>
</comment>
<name>A0A178YR14_SINSA</name>
<dbReference type="InterPro" id="IPR050389">
    <property type="entry name" value="LysR-type_TF"/>
</dbReference>
<keyword evidence="4" id="KW-0238">DNA-binding</keyword>
<dbReference type="InterPro" id="IPR000847">
    <property type="entry name" value="LysR_HTH_N"/>
</dbReference>
<dbReference type="PROSITE" id="PS50931">
    <property type="entry name" value="HTH_LYSR"/>
    <property type="match status" value="1"/>
</dbReference>
<dbReference type="CDD" id="cd08459">
    <property type="entry name" value="PBP2_DntR_NahR_LinR_like"/>
    <property type="match status" value="1"/>
</dbReference>
<dbReference type="Proteomes" id="UP000078507">
    <property type="component" value="Unassembled WGS sequence"/>
</dbReference>
<dbReference type="Gene3D" id="1.10.10.10">
    <property type="entry name" value="Winged helix-like DNA-binding domain superfamily/Winged helix DNA-binding domain"/>
    <property type="match status" value="1"/>
</dbReference>
<organism evidence="7 8">
    <name type="scientific">Sinorhizobium saheli</name>
    <dbReference type="NCBI Taxonomy" id="36856"/>
    <lineage>
        <taxon>Bacteria</taxon>
        <taxon>Pseudomonadati</taxon>
        <taxon>Pseudomonadota</taxon>
        <taxon>Alphaproteobacteria</taxon>
        <taxon>Hyphomicrobiales</taxon>
        <taxon>Rhizobiaceae</taxon>
        <taxon>Sinorhizobium/Ensifer group</taxon>
        <taxon>Sinorhizobium</taxon>
    </lineage>
</organism>
<dbReference type="GO" id="GO:0003700">
    <property type="term" value="F:DNA-binding transcription factor activity"/>
    <property type="evidence" value="ECO:0007669"/>
    <property type="project" value="InterPro"/>
</dbReference>
<dbReference type="InterPro" id="IPR005119">
    <property type="entry name" value="LysR_subst-bd"/>
</dbReference>
<evidence type="ECO:0000256" key="1">
    <source>
        <dbReference type="ARBA" id="ARBA00009437"/>
    </source>
</evidence>
<evidence type="ECO:0000256" key="4">
    <source>
        <dbReference type="ARBA" id="ARBA00023125"/>
    </source>
</evidence>
<dbReference type="EMBL" id="LNQB01000049">
    <property type="protein sequence ID" value="OAP49894.1"/>
    <property type="molecule type" value="Genomic_DNA"/>
</dbReference>
<keyword evidence="8" id="KW-1185">Reference proteome</keyword>
<comment type="caution">
    <text evidence="7">The sequence shown here is derived from an EMBL/GenBank/DDBJ whole genome shotgun (WGS) entry which is preliminary data.</text>
</comment>
<dbReference type="Gene3D" id="3.40.190.10">
    <property type="entry name" value="Periplasmic binding protein-like II"/>
    <property type="match status" value="2"/>
</dbReference>
<evidence type="ECO:0000313" key="7">
    <source>
        <dbReference type="EMBL" id="OAP49894.1"/>
    </source>
</evidence>
<dbReference type="AlphaFoldDB" id="A0A178YR14"/>
<dbReference type="SUPFAM" id="SSF46785">
    <property type="entry name" value="Winged helix' DNA-binding domain"/>
    <property type="match status" value="1"/>
</dbReference>
<keyword evidence="2" id="KW-0536">Nodulation</keyword>
<dbReference type="RefSeq" id="WP_066868665.1">
    <property type="nucleotide sequence ID" value="NZ_LNQB01000049.1"/>
</dbReference>
<evidence type="ECO:0000256" key="2">
    <source>
        <dbReference type="ARBA" id="ARBA00022458"/>
    </source>
</evidence>
<keyword evidence="5" id="KW-0804">Transcription</keyword>
<reference evidence="7 8" key="1">
    <citation type="submission" date="2015-11" db="EMBL/GenBank/DDBJ databases">
        <title>Ensifer anhuiense sp. nov., an effective nitrogen fixation bacterium with Glycine soja.</title>
        <authorList>
            <person name="Yan H."/>
            <person name="Chen W."/>
        </authorList>
    </citation>
    <scope>NUCLEOTIDE SEQUENCE [LARGE SCALE GENOMIC DNA]</scope>
    <source>
        <strain evidence="7 8">LMG 7837</strain>
    </source>
</reference>
<dbReference type="InterPro" id="IPR036388">
    <property type="entry name" value="WH-like_DNA-bd_sf"/>
</dbReference>
<dbReference type="PANTHER" id="PTHR30118">
    <property type="entry name" value="HTH-TYPE TRANSCRIPTIONAL REGULATOR LEUO-RELATED"/>
    <property type="match status" value="1"/>
</dbReference>
<dbReference type="OrthoDB" id="8455878at2"/>
<evidence type="ECO:0000259" key="6">
    <source>
        <dbReference type="PROSITE" id="PS50931"/>
    </source>
</evidence>
<dbReference type="PRINTS" id="PR00039">
    <property type="entry name" value="HTHLYSR"/>
</dbReference>
<keyword evidence="3" id="KW-0805">Transcription regulation</keyword>